<gene>
    <name evidence="1" type="ORF">HZY93_00560</name>
</gene>
<name>A0A7Z0RQT5_9STRE</name>
<evidence type="ECO:0000313" key="2">
    <source>
        <dbReference type="Proteomes" id="UP000563349"/>
    </source>
</evidence>
<dbReference type="AlphaFoldDB" id="A0A7Z0RQT5"/>
<dbReference type="SUPFAM" id="SSF143011">
    <property type="entry name" value="RelE-like"/>
    <property type="match status" value="1"/>
</dbReference>
<reference evidence="1 2" key="1">
    <citation type="submission" date="2020-07" db="EMBL/GenBank/DDBJ databases">
        <title>MOT database genomes.</title>
        <authorList>
            <person name="Joseph S."/>
            <person name="Aduse-Opoku J."/>
            <person name="Hashim A."/>
            <person name="Wade W."/>
            <person name="Curtis M."/>
        </authorList>
    </citation>
    <scope>NUCLEOTIDE SEQUENCE [LARGE SCALE GENOMIC DNA]</scope>
    <source>
        <strain evidence="1 2">CCW311</strain>
    </source>
</reference>
<proteinExistence type="predicted"/>
<organism evidence="1 2">
    <name type="scientific">Streptococcus danieliae</name>
    <dbReference type="NCBI Taxonomy" id="747656"/>
    <lineage>
        <taxon>Bacteria</taxon>
        <taxon>Bacillati</taxon>
        <taxon>Bacillota</taxon>
        <taxon>Bacilli</taxon>
        <taxon>Lactobacillales</taxon>
        <taxon>Streptococcaceae</taxon>
        <taxon>Streptococcus</taxon>
    </lineage>
</organism>
<sequence>MQIHYNNKNVEKQCTDLRRAKKDFSVKIALKLHKLIQFIESADNLASVVAFPTYHFHDLKGSRTGQYALDIDGRRSSYRLLVCFEEDKETVFSSAQTIKIIQVEEVSNHYGL</sequence>
<evidence type="ECO:0000313" key="1">
    <source>
        <dbReference type="EMBL" id="NYS48488.1"/>
    </source>
</evidence>
<keyword evidence="2" id="KW-1185">Reference proteome</keyword>
<comment type="caution">
    <text evidence="1">The sequence shown here is derived from an EMBL/GenBank/DDBJ whole genome shotgun (WGS) entry which is preliminary data.</text>
</comment>
<dbReference type="Proteomes" id="UP000563349">
    <property type="component" value="Unassembled WGS sequence"/>
</dbReference>
<dbReference type="Gene3D" id="3.30.2310.20">
    <property type="entry name" value="RelE-like"/>
    <property type="match status" value="1"/>
</dbReference>
<dbReference type="InterPro" id="IPR035093">
    <property type="entry name" value="RelE/ParE_toxin_dom_sf"/>
</dbReference>
<protein>
    <submittedName>
        <fullName evidence="1">Type II toxin-antitoxin system RelE/ParE family toxin</fullName>
    </submittedName>
</protein>
<dbReference type="EMBL" id="JACBYG010000004">
    <property type="protein sequence ID" value="NYS48488.1"/>
    <property type="molecule type" value="Genomic_DNA"/>
</dbReference>
<dbReference type="RefSeq" id="WP_179923200.1">
    <property type="nucleotide sequence ID" value="NZ_CP128228.1"/>
</dbReference>
<accession>A0A7Z0RQT5</accession>